<keyword evidence="7 8" id="KW-0472">Membrane</keyword>
<protein>
    <recommendedName>
        <fullName evidence="8">Probable membrane transporter protein</fullName>
    </recommendedName>
</protein>
<feature type="transmembrane region" description="Helical" evidence="8">
    <location>
        <begin position="124"/>
        <end position="146"/>
    </location>
</feature>
<dbReference type="InterPro" id="IPR002781">
    <property type="entry name" value="TM_pro_TauE-like"/>
</dbReference>
<proteinExistence type="inferred from homology"/>
<dbReference type="PANTHER" id="PTHR30269:SF38">
    <property type="entry name" value="SULFITE EXPORTER TAUE_SAFE"/>
    <property type="match status" value="1"/>
</dbReference>
<feature type="transmembrane region" description="Helical" evidence="8">
    <location>
        <begin position="93"/>
        <end position="112"/>
    </location>
</feature>
<keyword evidence="4 8" id="KW-1003">Cell membrane</keyword>
<evidence type="ECO:0000256" key="4">
    <source>
        <dbReference type="ARBA" id="ARBA00022475"/>
    </source>
</evidence>
<name>A0A7C3ZZB4_9CYAN</name>
<feature type="transmembrane region" description="Helical" evidence="8">
    <location>
        <begin position="64"/>
        <end position="87"/>
    </location>
</feature>
<evidence type="ECO:0000256" key="8">
    <source>
        <dbReference type="RuleBase" id="RU363041"/>
    </source>
</evidence>
<evidence type="ECO:0000256" key="7">
    <source>
        <dbReference type="ARBA" id="ARBA00023136"/>
    </source>
</evidence>
<reference evidence="9" key="1">
    <citation type="journal article" date="2020" name="mSystems">
        <title>Genome- and Community-Level Interaction Insights into Carbon Utilization and Element Cycling Functions of Hydrothermarchaeota in Hydrothermal Sediment.</title>
        <authorList>
            <person name="Zhou Z."/>
            <person name="Liu Y."/>
            <person name="Xu W."/>
            <person name="Pan J."/>
            <person name="Luo Z.H."/>
            <person name="Li M."/>
        </authorList>
    </citation>
    <scope>NUCLEOTIDE SEQUENCE [LARGE SCALE GENOMIC DNA]</scope>
    <source>
        <strain evidence="9">SpSt-374</strain>
    </source>
</reference>
<feature type="transmembrane region" description="Helical" evidence="8">
    <location>
        <begin position="31"/>
        <end position="52"/>
    </location>
</feature>
<evidence type="ECO:0000256" key="5">
    <source>
        <dbReference type="ARBA" id="ARBA00022692"/>
    </source>
</evidence>
<evidence type="ECO:0000313" key="9">
    <source>
        <dbReference type="EMBL" id="HGG02427.1"/>
    </source>
</evidence>
<comment type="subcellular location">
    <subcellularLocation>
        <location evidence="1 8">Cell membrane</location>
        <topology evidence="1 8">Multi-pass membrane protein</topology>
    </subcellularLocation>
</comment>
<evidence type="ECO:0000256" key="3">
    <source>
        <dbReference type="ARBA" id="ARBA00022448"/>
    </source>
</evidence>
<gene>
    <name evidence="9" type="ORF">ENR15_17730</name>
</gene>
<dbReference type="GO" id="GO:0005886">
    <property type="term" value="C:plasma membrane"/>
    <property type="evidence" value="ECO:0007669"/>
    <property type="project" value="UniProtKB-SubCell"/>
</dbReference>
<dbReference type="EMBL" id="DSPX01000180">
    <property type="protein sequence ID" value="HGG02427.1"/>
    <property type="molecule type" value="Genomic_DNA"/>
</dbReference>
<organism evidence="9">
    <name type="scientific">Planktothricoides sp. SpSt-374</name>
    <dbReference type="NCBI Taxonomy" id="2282167"/>
    <lineage>
        <taxon>Bacteria</taxon>
        <taxon>Bacillati</taxon>
        <taxon>Cyanobacteriota</taxon>
        <taxon>Cyanophyceae</taxon>
        <taxon>Oscillatoriophycideae</taxon>
        <taxon>Oscillatoriales</taxon>
        <taxon>Oscillatoriaceae</taxon>
        <taxon>Planktothricoides</taxon>
    </lineage>
</organism>
<dbReference type="InterPro" id="IPR052017">
    <property type="entry name" value="TSUP"/>
</dbReference>
<dbReference type="PANTHER" id="PTHR30269">
    <property type="entry name" value="TRANSMEMBRANE PROTEIN YFCA"/>
    <property type="match status" value="1"/>
</dbReference>
<feature type="transmembrane region" description="Helical" evidence="8">
    <location>
        <begin position="220"/>
        <end position="237"/>
    </location>
</feature>
<keyword evidence="3" id="KW-0813">Transport</keyword>
<evidence type="ECO:0000256" key="2">
    <source>
        <dbReference type="ARBA" id="ARBA00009142"/>
    </source>
</evidence>
<comment type="caution">
    <text evidence="9">The sequence shown here is derived from an EMBL/GenBank/DDBJ whole genome shotgun (WGS) entry which is preliminary data.</text>
</comment>
<accession>A0A7C3ZZB4</accession>
<keyword evidence="5 8" id="KW-0812">Transmembrane</keyword>
<comment type="similarity">
    <text evidence="2 8">Belongs to the 4-toluene sulfonate uptake permease (TSUP) (TC 2.A.102) family.</text>
</comment>
<evidence type="ECO:0000256" key="6">
    <source>
        <dbReference type="ARBA" id="ARBA00022989"/>
    </source>
</evidence>
<sequence>MPIVSLTLISFVAWFLSTLSGGGSPFILIPVINLILGAAAVPPVITTGMLLGNLQRVLMLWRDINWKLTFWYLPGGITGSVLGAYTFTHIHLAWLQVLIGLFLLSNIFTFGFGKKERTFKVAEWYFLPAGFFKSFISGLIGSSGPILNPFYLNYGLVKEQLLATKSLHMASIHVVKIIAYAAFGAFTPEYLGYGLIIGLAAIPANLLGKQILGHMNPVHFRQLVLWSMAIGGGFMLWQERAFLSFW</sequence>
<dbReference type="Pfam" id="PF01925">
    <property type="entry name" value="TauE"/>
    <property type="match status" value="1"/>
</dbReference>
<keyword evidence="6 8" id="KW-1133">Transmembrane helix</keyword>
<dbReference type="AlphaFoldDB" id="A0A7C3ZZB4"/>
<evidence type="ECO:0000256" key="1">
    <source>
        <dbReference type="ARBA" id="ARBA00004651"/>
    </source>
</evidence>